<name>A0A9D0ZA96_9FIRM</name>
<dbReference type="InterPro" id="IPR000843">
    <property type="entry name" value="HTH_LacI"/>
</dbReference>
<dbReference type="InterPro" id="IPR028082">
    <property type="entry name" value="Peripla_BP_I"/>
</dbReference>
<dbReference type="GO" id="GO:0003677">
    <property type="term" value="F:DNA binding"/>
    <property type="evidence" value="ECO:0007669"/>
    <property type="project" value="UniProtKB-KW"/>
</dbReference>
<comment type="caution">
    <text evidence="4">The sequence shown here is derived from an EMBL/GenBank/DDBJ whole genome shotgun (WGS) entry which is preliminary data.</text>
</comment>
<dbReference type="Gene3D" id="1.10.260.40">
    <property type="entry name" value="lambda repressor-like DNA-binding domains"/>
    <property type="match status" value="1"/>
</dbReference>
<comment type="subcellular location">
    <subcellularLocation>
        <location evidence="1">Cell envelope</location>
    </subcellularLocation>
</comment>
<dbReference type="PANTHER" id="PTHR30036:SF7">
    <property type="entry name" value="ABC TRANSPORTER PERIPLASMIC-BINDING PROTEIN YPHF"/>
    <property type="match status" value="1"/>
</dbReference>
<dbReference type="GO" id="GO:0030246">
    <property type="term" value="F:carbohydrate binding"/>
    <property type="evidence" value="ECO:0007669"/>
    <property type="project" value="TreeGrafter"/>
</dbReference>
<dbReference type="EMBL" id="DVFJ01000028">
    <property type="protein sequence ID" value="HIQ72077.1"/>
    <property type="molecule type" value="Genomic_DNA"/>
</dbReference>
<keyword evidence="4" id="KW-0238">DNA-binding</keyword>
<dbReference type="PROSITE" id="PS50932">
    <property type="entry name" value="HTH_LACI_2"/>
    <property type="match status" value="1"/>
</dbReference>
<dbReference type="Proteomes" id="UP000886887">
    <property type="component" value="Unassembled WGS sequence"/>
</dbReference>
<dbReference type="Gene3D" id="3.40.50.2300">
    <property type="match status" value="2"/>
</dbReference>
<reference evidence="4" key="2">
    <citation type="journal article" date="2021" name="PeerJ">
        <title>Extensive microbial diversity within the chicken gut microbiome revealed by metagenomics and culture.</title>
        <authorList>
            <person name="Gilroy R."/>
            <person name="Ravi A."/>
            <person name="Getino M."/>
            <person name="Pursley I."/>
            <person name="Horton D.L."/>
            <person name="Alikhan N.F."/>
            <person name="Baker D."/>
            <person name="Gharbi K."/>
            <person name="Hall N."/>
            <person name="Watson M."/>
            <person name="Adriaenssens E.M."/>
            <person name="Foster-Nyarko E."/>
            <person name="Jarju S."/>
            <person name="Secka A."/>
            <person name="Antonio M."/>
            <person name="Oren A."/>
            <person name="Chaudhuri R.R."/>
            <person name="La Ragione R."/>
            <person name="Hildebrand F."/>
            <person name="Pallen M.J."/>
        </authorList>
    </citation>
    <scope>NUCLEOTIDE SEQUENCE</scope>
    <source>
        <strain evidence="4">ChiSxjej2B14-6234</strain>
    </source>
</reference>
<evidence type="ECO:0000259" key="3">
    <source>
        <dbReference type="PROSITE" id="PS50932"/>
    </source>
</evidence>
<reference evidence="4" key="1">
    <citation type="submission" date="2020-10" db="EMBL/GenBank/DDBJ databases">
        <authorList>
            <person name="Gilroy R."/>
        </authorList>
    </citation>
    <scope>NUCLEOTIDE SEQUENCE</scope>
    <source>
        <strain evidence="4">ChiSxjej2B14-6234</strain>
    </source>
</reference>
<dbReference type="Pfam" id="PF00356">
    <property type="entry name" value="LacI"/>
    <property type="match status" value="1"/>
</dbReference>
<dbReference type="Pfam" id="PF13407">
    <property type="entry name" value="Peripla_BP_4"/>
    <property type="match status" value="1"/>
</dbReference>
<evidence type="ECO:0000313" key="4">
    <source>
        <dbReference type="EMBL" id="HIQ72077.1"/>
    </source>
</evidence>
<dbReference type="AlphaFoldDB" id="A0A9D0ZA96"/>
<feature type="domain" description="HTH lacI-type" evidence="3">
    <location>
        <begin position="7"/>
        <end position="61"/>
    </location>
</feature>
<dbReference type="InterPro" id="IPR010982">
    <property type="entry name" value="Lambda_DNA-bd_dom_sf"/>
</dbReference>
<dbReference type="SUPFAM" id="SSF47413">
    <property type="entry name" value="lambda repressor-like DNA-binding domains"/>
    <property type="match status" value="1"/>
</dbReference>
<dbReference type="CDD" id="cd01392">
    <property type="entry name" value="HTH_LacI"/>
    <property type="match status" value="1"/>
</dbReference>
<gene>
    <name evidence="4" type="ORF">IAB73_07730</name>
</gene>
<dbReference type="SUPFAM" id="SSF53822">
    <property type="entry name" value="Periplasmic binding protein-like I"/>
    <property type="match status" value="1"/>
</dbReference>
<proteinExistence type="inferred from homology"/>
<evidence type="ECO:0000313" key="5">
    <source>
        <dbReference type="Proteomes" id="UP000886887"/>
    </source>
</evidence>
<dbReference type="InterPro" id="IPR025997">
    <property type="entry name" value="SBP_2_dom"/>
</dbReference>
<dbReference type="CDD" id="cd06307">
    <property type="entry name" value="PBP1_sugar_binding"/>
    <property type="match status" value="1"/>
</dbReference>
<evidence type="ECO:0000256" key="2">
    <source>
        <dbReference type="ARBA" id="ARBA00007639"/>
    </source>
</evidence>
<dbReference type="PANTHER" id="PTHR30036">
    <property type="entry name" value="D-XYLOSE-BINDING PERIPLASMIC PROTEIN"/>
    <property type="match status" value="1"/>
</dbReference>
<evidence type="ECO:0000256" key="1">
    <source>
        <dbReference type="ARBA" id="ARBA00004196"/>
    </source>
</evidence>
<dbReference type="SMART" id="SM00354">
    <property type="entry name" value="HTH_LACI"/>
    <property type="match status" value="1"/>
</dbReference>
<sequence>MSSQEKPTMKTIAEKLGISIGTVDRALKNRGRINENTRRQVLEMADKLGYRPNVLASTLSRSQKAHVVALYPAKNEAFFNEISTGMSAALRELAGYGVTLERMHTVRHSLMSQRQILSQLAERMDRWDALILAAAHPTALNETINAFVDAGKTVITINSDAVGSKRLLFVGQDQFSSGRVAANIMGEFLHGRGKVALFTGFREVWGHEERLNGFIRVTHERYPDMLLVGPYEYQDEEFTMRNLLGEVFNAHPDLAGIYGTTSVALLAAAGFLCERGLQGRVRLVGFDTDDEIAQYIREGVIDASILQDPFSQGYYSLKLLARHLMHGWEPQQPSYFTRMEILLRENAHGNERPNFF</sequence>
<dbReference type="InterPro" id="IPR050555">
    <property type="entry name" value="Bact_Solute-Bind_Prot2"/>
</dbReference>
<dbReference type="GO" id="GO:0030288">
    <property type="term" value="C:outer membrane-bounded periplasmic space"/>
    <property type="evidence" value="ECO:0007669"/>
    <property type="project" value="TreeGrafter"/>
</dbReference>
<protein>
    <submittedName>
        <fullName evidence="4">LacI family DNA-binding transcriptional regulator</fullName>
    </submittedName>
</protein>
<organism evidence="4 5">
    <name type="scientific">Candidatus Onthenecus intestinigallinarum</name>
    <dbReference type="NCBI Taxonomy" id="2840875"/>
    <lineage>
        <taxon>Bacteria</taxon>
        <taxon>Bacillati</taxon>
        <taxon>Bacillota</taxon>
        <taxon>Clostridia</taxon>
        <taxon>Eubacteriales</taxon>
        <taxon>Candidatus Onthenecus</taxon>
    </lineage>
</organism>
<dbReference type="GO" id="GO:0006355">
    <property type="term" value="P:regulation of DNA-templated transcription"/>
    <property type="evidence" value="ECO:0007669"/>
    <property type="project" value="InterPro"/>
</dbReference>
<comment type="similarity">
    <text evidence="2">Belongs to the bacterial solute-binding protein 2 family.</text>
</comment>
<accession>A0A9D0ZA96</accession>